<proteinExistence type="predicted"/>
<dbReference type="Proteomes" id="UP001500729">
    <property type="component" value="Unassembled WGS sequence"/>
</dbReference>
<protein>
    <recommendedName>
        <fullName evidence="1">PPM-type phosphatase domain-containing protein</fullName>
    </recommendedName>
</protein>
<accession>A0ABP3N4M5</accession>
<evidence type="ECO:0000313" key="2">
    <source>
        <dbReference type="EMBL" id="GAA0532672.1"/>
    </source>
</evidence>
<dbReference type="InterPro" id="IPR001932">
    <property type="entry name" value="PPM-type_phosphatase-like_dom"/>
</dbReference>
<evidence type="ECO:0000259" key="1">
    <source>
        <dbReference type="Pfam" id="PF13672"/>
    </source>
</evidence>
<name>A0ABP3N4M5_SACER</name>
<feature type="domain" description="PPM-type phosphatase" evidence="1">
    <location>
        <begin position="97"/>
        <end position="207"/>
    </location>
</feature>
<reference evidence="3" key="1">
    <citation type="journal article" date="2019" name="Int. J. Syst. Evol. Microbiol.">
        <title>The Global Catalogue of Microorganisms (GCM) 10K type strain sequencing project: providing services to taxonomists for standard genome sequencing and annotation.</title>
        <authorList>
            <consortium name="The Broad Institute Genomics Platform"/>
            <consortium name="The Broad Institute Genome Sequencing Center for Infectious Disease"/>
            <person name="Wu L."/>
            <person name="Ma J."/>
        </authorList>
    </citation>
    <scope>NUCLEOTIDE SEQUENCE [LARGE SCALE GENOMIC DNA]</scope>
    <source>
        <strain evidence="3">JCM 10303</strain>
    </source>
</reference>
<keyword evidence="3" id="KW-1185">Reference proteome</keyword>
<organism evidence="2 3">
    <name type="scientific">Saccharopolyspora erythraea</name>
    <name type="common">Streptomyces erythraeus</name>
    <dbReference type="NCBI Taxonomy" id="1836"/>
    <lineage>
        <taxon>Bacteria</taxon>
        <taxon>Bacillati</taxon>
        <taxon>Actinomycetota</taxon>
        <taxon>Actinomycetes</taxon>
        <taxon>Pseudonocardiales</taxon>
        <taxon>Pseudonocardiaceae</taxon>
        <taxon>Saccharopolyspora</taxon>
    </lineage>
</organism>
<dbReference type="EMBL" id="BAAAGS010000021">
    <property type="protein sequence ID" value="GAA0532672.1"/>
    <property type="molecule type" value="Genomic_DNA"/>
</dbReference>
<gene>
    <name evidence="2" type="ORF">GCM10009533_34720</name>
</gene>
<dbReference type="Pfam" id="PF13672">
    <property type="entry name" value="PP2C_2"/>
    <property type="match status" value="1"/>
</dbReference>
<evidence type="ECO:0000313" key="3">
    <source>
        <dbReference type="Proteomes" id="UP001500729"/>
    </source>
</evidence>
<sequence>MGGSVNGNGWRWGRQRFRTRTHFALAADLDSGYPLSVSGTGRPGWAGAGIVPGGVRDPRQSTAGRGANRMDVTYAIEPAPDRGPGEGNEDFVVAGPSWVLVLDGATAPAGVDSGCVHDVRWLVRHLAAGLAKSLALQSESLADALAGAIGMTCDAHGGTCDLGNPSSPSSTVSAVRLRGDDLEYLVLADSPVLLEVGGEVRAIVDDRLDRLPSRSPAAVRDSRNQPGGFWAASTAPEAAYQAVRGSVPAADVRIGAVLTDGASRYVERFGLTDWTGLLGLLEREGPGELISRVRKAENTIERERGKRHDDATAAVMRMS</sequence>
<dbReference type="SUPFAM" id="SSF81606">
    <property type="entry name" value="PP2C-like"/>
    <property type="match status" value="1"/>
</dbReference>
<comment type="caution">
    <text evidence="2">The sequence shown here is derived from an EMBL/GenBank/DDBJ whole genome shotgun (WGS) entry which is preliminary data.</text>
</comment>
<dbReference type="InterPro" id="IPR036457">
    <property type="entry name" value="PPM-type-like_dom_sf"/>
</dbReference>